<organism evidence="2 3">
    <name type="scientific">Amycolatopsis echigonensis</name>
    <dbReference type="NCBI Taxonomy" id="2576905"/>
    <lineage>
        <taxon>Bacteria</taxon>
        <taxon>Bacillati</taxon>
        <taxon>Actinomycetota</taxon>
        <taxon>Actinomycetes</taxon>
        <taxon>Pseudonocardiales</taxon>
        <taxon>Pseudonocardiaceae</taxon>
        <taxon>Amycolatopsis</taxon>
    </lineage>
</organism>
<gene>
    <name evidence="2" type="ORF">ATK30_8222</name>
</gene>
<sequence>MTDTTTETLLRDLTDEQFLDRYDCDRFTASVLANRLRYSAQHVTTGLLHRAFSPIIALCYDFAACVCAPPEQDYAMSAVTNGLSIFLGTMSAGVRVAVEEFGPENLVPGDLLICNDVYRMGNHYNDVCFIRPVFHEGRIASFIALRAHQLDVGGIAPGGFSAAKHNIYEDGISISPRLLYHAGEPVKETFSLIFDNVRMAELMLPDFHTMQSCCALGEGLIQEIIERYGIEAYLGSLRYACDASAESMRLAFAEMPDGDYSATGSLDADGVDDSEEYVVALTLRKRGPRLEADFSGSSRQARTCINAGALDAKTAIGVGLKMLLSPESEFTSGTFRDIDLVIPAGSMVSALPPDGAVFCYYEVSALINTVLCRALGSVLGEAALGGDFGAAYVHNAYGVGPDGTPWMCSAMAGGEHGPRGGSSAGDGDGFSCSYIFNLMSPSTESLEADFPLRIMRREFLPDTAGPGSFRGGASVAKDVMYTQPGQHQTIALRFRNASGVGVRGGNDGALGGVWIFGRDGAETTGASTLVPADDSSYASAVAVAGTLDPKTQAPRPDGEYFYYGRDPGWATEAGATWRYVTNGGGGWGDPLDRDPQHVLRDVRDEYVTLAAAERDFGVVITGDPHADPEGLVLDLAATERVRASRR</sequence>
<evidence type="ECO:0000259" key="1">
    <source>
        <dbReference type="Pfam" id="PF02538"/>
    </source>
</evidence>
<dbReference type="InterPro" id="IPR045079">
    <property type="entry name" value="Oxoprolinase-like"/>
</dbReference>
<dbReference type="PANTHER" id="PTHR11365">
    <property type="entry name" value="5-OXOPROLINASE RELATED"/>
    <property type="match status" value="1"/>
</dbReference>
<dbReference type="GO" id="GO:0005829">
    <property type="term" value="C:cytosol"/>
    <property type="evidence" value="ECO:0007669"/>
    <property type="project" value="TreeGrafter"/>
</dbReference>
<dbReference type="PANTHER" id="PTHR11365:SF23">
    <property type="entry name" value="HYPOTHETICAL 5-OXOPROLINASE (EUROFUNG)-RELATED"/>
    <property type="match status" value="1"/>
</dbReference>
<dbReference type="Proteomes" id="UP000233750">
    <property type="component" value="Unassembled WGS sequence"/>
</dbReference>
<proteinExistence type="predicted"/>
<dbReference type="OrthoDB" id="102473at2"/>
<dbReference type="AlphaFoldDB" id="A0A2N3WTN4"/>
<evidence type="ECO:0000313" key="3">
    <source>
        <dbReference type="Proteomes" id="UP000233750"/>
    </source>
</evidence>
<dbReference type="RefSeq" id="WP_101439996.1">
    <property type="nucleotide sequence ID" value="NZ_PJMY01000003.1"/>
</dbReference>
<dbReference type="GO" id="GO:0006749">
    <property type="term" value="P:glutathione metabolic process"/>
    <property type="evidence" value="ECO:0007669"/>
    <property type="project" value="TreeGrafter"/>
</dbReference>
<name>A0A2N3WTN4_9PSEU</name>
<dbReference type="EMBL" id="PJMY01000003">
    <property type="protein sequence ID" value="PKV97247.1"/>
    <property type="molecule type" value="Genomic_DNA"/>
</dbReference>
<accession>A0A2N3WTN4</accession>
<dbReference type="GO" id="GO:0017168">
    <property type="term" value="F:5-oxoprolinase (ATP-hydrolyzing) activity"/>
    <property type="evidence" value="ECO:0007669"/>
    <property type="project" value="TreeGrafter"/>
</dbReference>
<dbReference type="Pfam" id="PF02538">
    <property type="entry name" value="Hydantoinase_B"/>
    <property type="match status" value="1"/>
</dbReference>
<keyword evidence="3" id="KW-1185">Reference proteome</keyword>
<reference evidence="2 3" key="1">
    <citation type="submission" date="2017-12" db="EMBL/GenBank/DDBJ databases">
        <title>Sequencing the genomes of 1000 Actinobacteria strains.</title>
        <authorList>
            <person name="Klenk H.-P."/>
        </authorList>
    </citation>
    <scope>NUCLEOTIDE SEQUENCE [LARGE SCALE GENOMIC DNA]</scope>
    <source>
        <strain evidence="2 3">DSM 45165</strain>
    </source>
</reference>
<evidence type="ECO:0000313" key="2">
    <source>
        <dbReference type="EMBL" id="PKV97247.1"/>
    </source>
</evidence>
<comment type="caution">
    <text evidence="2">The sequence shown here is derived from an EMBL/GenBank/DDBJ whole genome shotgun (WGS) entry which is preliminary data.</text>
</comment>
<dbReference type="InterPro" id="IPR003692">
    <property type="entry name" value="Hydantoinase_B"/>
</dbReference>
<feature type="domain" description="Hydantoinase B/oxoprolinase" evidence="1">
    <location>
        <begin position="25"/>
        <end position="590"/>
    </location>
</feature>
<protein>
    <submittedName>
        <fullName evidence="2">N-methylhydantoinase B</fullName>
    </submittedName>
</protein>